<dbReference type="Gene3D" id="1.20.1600.10">
    <property type="entry name" value="Outer membrane efflux proteins (OEP)"/>
    <property type="match status" value="1"/>
</dbReference>
<dbReference type="AlphaFoldDB" id="A0A5S3P078"/>
<dbReference type="PANTHER" id="PTHR30203:SF29">
    <property type="entry name" value="PROTEIN CYAE"/>
    <property type="match status" value="1"/>
</dbReference>
<feature type="chain" id="PRO_5024295106" evidence="3">
    <location>
        <begin position="30"/>
        <end position="487"/>
    </location>
</feature>
<keyword evidence="2" id="KW-0175">Coiled coil</keyword>
<evidence type="ECO:0000313" key="5">
    <source>
        <dbReference type="Proteomes" id="UP000309668"/>
    </source>
</evidence>
<proteinExistence type="inferred from homology"/>
<evidence type="ECO:0000256" key="2">
    <source>
        <dbReference type="SAM" id="Coils"/>
    </source>
</evidence>
<evidence type="ECO:0000256" key="3">
    <source>
        <dbReference type="SAM" id="SignalP"/>
    </source>
</evidence>
<dbReference type="Proteomes" id="UP000309668">
    <property type="component" value="Unassembled WGS sequence"/>
</dbReference>
<name>A0A5S3P078_9SPHN</name>
<feature type="coiled-coil region" evidence="2">
    <location>
        <begin position="364"/>
        <end position="416"/>
    </location>
</feature>
<dbReference type="GO" id="GO:0015562">
    <property type="term" value="F:efflux transmembrane transporter activity"/>
    <property type="evidence" value="ECO:0007669"/>
    <property type="project" value="InterPro"/>
</dbReference>
<dbReference type="OrthoDB" id="7402961at2"/>
<dbReference type="InterPro" id="IPR010131">
    <property type="entry name" value="MdtP/NodT-like"/>
</dbReference>
<reference evidence="4 5" key="1">
    <citation type="submission" date="2019-05" db="EMBL/GenBank/DDBJ databases">
        <title>Erythrobacter marisflavi sp. nov., isolated from isolated from water of an estuary environment.</title>
        <authorList>
            <person name="Yoon J.-H."/>
        </authorList>
    </citation>
    <scope>NUCLEOTIDE SEQUENCE [LARGE SCALE GENOMIC DNA]</scope>
    <source>
        <strain evidence="4 5">KEM-5</strain>
    </source>
</reference>
<evidence type="ECO:0000313" key="4">
    <source>
        <dbReference type="EMBL" id="TMM46119.1"/>
    </source>
</evidence>
<comment type="caution">
    <text evidence="4">The sequence shown here is derived from an EMBL/GenBank/DDBJ whole genome shotgun (WGS) entry which is preliminary data.</text>
</comment>
<dbReference type="Pfam" id="PF02321">
    <property type="entry name" value="OEP"/>
    <property type="match status" value="2"/>
</dbReference>
<keyword evidence="3" id="KW-0732">Signal</keyword>
<dbReference type="PANTHER" id="PTHR30203">
    <property type="entry name" value="OUTER MEMBRANE CATION EFFLUX PROTEIN"/>
    <property type="match status" value="1"/>
</dbReference>
<keyword evidence="5" id="KW-1185">Reference proteome</keyword>
<organism evidence="4 5">
    <name type="scientific">Qipengyuania marisflavi</name>
    <dbReference type="NCBI Taxonomy" id="2486356"/>
    <lineage>
        <taxon>Bacteria</taxon>
        <taxon>Pseudomonadati</taxon>
        <taxon>Pseudomonadota</taxon>
        <taxon>Alphaproteobacteria</taxon>
        <taxon>Sphingomonadales</taxon>
        <taxon>Erythrobacteraceae</taxon>
        <taxon>Qipengyuania</taxon>
    </lineage>
</organism>
<sequence length="487" mass="52110">MQGIASVTSVRSWAAAVPLLCILSAPAAAQDANTSVSGDVAAELAEPVPSPLTADFADDPILALANRIADPEEFRRIVASALRENARTREAEAGVRVAAARLDEAEAGYLPTIDLNASSYQTLARKFDNDPGNLIERSRPGSRTDVLGALEYKFFDFGAVAAAVAAGQARLRAAGYEQEAAQAQIVTDVVTAWYSVFAYQSLVRLSEGFISAQDDLEAAIDTRIERGVSSRSDRTRVASLRADGQVRLAQFRRRLASAEARFRELTGVPPPPLLLRAPVLGMGAVSREYAISAAEQAPAVQSARAAARAAAADADFTRLSQLPQITTRVDAGRYGVFEGREDYDVRASVNLRYRLFGGGGKARNEASEARADAAEAAADRVRQEAARDAAITWADVQALEAQIIALEDAYRAARQSRDVVFARFAALRGSVFDISDAQGAYLSAAVAYIDGLTQLDAARYILLARTDRLLTLFEDPANPMIDSVAQP</sequence>
<accession>A0A5S3P078</accession>
<evidence type="ECO:0000256" key="1">
    <source>
        <dbReference type="ARBA" id="ARBA00007613"/>
    </source>
</evidence>
<gene>
    <name evidence="4" type="ORF">FEV51_11800</name>
</gene>
<dbReference type="EMBL" id="VCAO01000009">
    <property type="protein sequence ID" value="TMM46119.1"/>
    <property type="molecule type" value="Genomic_DNA"/>
</dbReference>
<feature type="signal peptide" evidence="3">
    <location>
        <begin position="1"/>
        <end position="29"/>
    </location>
</feature>
<protein>
    <submittedName>
        <fullName evidence="4">TolC family protein</fullName>
    </submittedName>
</protein>
<dbReference type="InterPro" id="IPR003423">
    <property type="entry name" value="OMP_efflux"/>
</dbReference>
<dbReference type="SUPFAM" id="SSF56954">
    <property type="entry name" value="Outer membrane efflux proteins (OEP)"/>
    <property type="match status" value="1"/>
</dbReference>
<comment type="similarity">
    <text evidence="1">Belongs to the outer membrane factor (OMF) (TC 1.B.17) family.</text>
</comment>